<accession>A0A135UND4</accession>
<reference evidence="1 2" key="1">
    <citation type="submission" date="2014-02" db="EMBL/GenBank/DDBJ databases">
        <title>The genome sequence of Colletotrichum salicis CBS 607.94.</title>
        <authorList>
            <person name="Baroncelli R."/>
            <person name="Thon M.R."/>
        </authorList>
    </citation>
    <scope>NUCLEOTIDE SEQUENCE [LARGE SCALE GENOMIC DNA]</scope>
    <source>
        <strain evidence="1 2">CBS 607.94</strain>
    </source>
</reference>
<organism evidence="1 2">
    <name type="scientific">Colletotrichum salicis</name>
    <dbReference type="NCBI Taxonomy" id="1209931"/>
    <lineage>
        <taxon>Eukaryota</taxon>
        <taxon>Fungi</taxon>
        <taxon>Dikarya</taxon>
        <taxon>Ascomycota</taxon>
        <taxon>Pezizomycotina</taxon>
        <taxon>Sordariomycetes</taxon>
        <taxon>Hypocreomycetidae</taxon>
        <taxon>Glomerellales</taxon>
        <taxon>Glomerellaceae</taxon>
        <taxon>Colletotrichum</taxon>
        <taxon>Colletotrichum acutatum species complex</taxon>
    </lineage>
</organism>
<dbReference type="Proteomes" id="UP000070121">
    <property type="component" value="Unassembled WGS sequence"/>
</dbReference>
<proteinExistence type="predicted"/>
<dbReference type="AlphaFoldDB" id="A0A135UND4"/>
<protein>
    <submittedName>
        <fullName evidence="1">Uncharacterized protein</fullName>
    </submittedName>
</protein>
<gene>
    <name evidence="1" type="ORF">CSAL01_07036</name>
</gene>
<name>A0A135UND4_9PEZI</name>
<keyword evidence="2" id="KW-1185">Reference proteome</keyword>
<comment type="caution">
    <text evidence="1">The sequence shown here is derived from an EMBL/GenBank/DDBJ whole genome shotgun (WGS) entry which is preliminary data.</text>
</comment>
<evidence type="ECO:0000313" key="1">
    <source>
        <dbReference type="EMBL" id="KXH61900.1"/>
    </source>
</evidence>
<sequence>MIEFVREIQVEYLETPAPFSSVLTTKEDPNGFPLHATRRTAPRLWMANVRVTQTLRKGCRVRGGEGYFDFHSCADAENVEKRRSQKGLEEAERHGTMPAPGEALTFQCGSTADTLPEIHLPSDRAVGSQTTVRLQVTLHTSPVTFMSDFDWPKCELASWCAMWLPPHSNASNGQPCLLLAFPPACRLPCAGETARHGAWIVYMNAGKANIVFEVIMMR</sequence>
<evidence type="ECO:0000313" key="2">
    <source>
        <dbReference type="Proteomes" id="UP000070121"/>
    </source>
</evidence>
<dbReference type="EMBL" id="JFFI01001229">
    <property type="protein sequence ID" value="KXH61900.1"/>
    <property type="molecule type" value="Genomic_DNA"/>
</dbReference>